<feature type="region of interest" description="Disordered" evidence="1">
    <location>
        <begin position="1"/>
        <end position="54"/>
    </location>
</feature>
<dbReference type="AlphaFoldDB" id="A0A5P1F1A3"/>
<evidence type="ECO:0000256" key="1">
    <source>
        <dbReference type="SAM" id="MobiDB-lite"/>
    </source>
</evidence>
<feature type="domain" description="IBH1-like N-terminal" evidence="2">
    <location>
        <begin position="50"/>
        <end position="86"/>
    </location>
</feature>
<name>A0A5P1F1A3_ASPOF</name>
<organism evidence="3 4">
    <name type="scientific">Asparagus officinalis</name>
    <name type="common">Garden asparagus</name>
    <dbReference type="NCBI Taxonomy" id="4686"/>
    <lineage>
        <taxon>Eukaryota</taxon>
        <taxon>Viridiplantae</taxon>
        <taxon>Streptophyta</taxon>
        <taxon>Embryophyta</taxon>
        <taxon>Tracheophyta</taxon>
        <taxon>Spermatophyta</taxon>
        <taxon>Magnoliopsida</taxon>
        <taxon>Liliopsida</taxon>
        <taxon>Asparagales</taxon>
        <taxon>Asparagaceae</taxon>
        <taxon>Asparagoideae</taxon>
        <taxon>Asparagus</taxon>
    </lineage>
</organism>
<gene>
    <name evidence="3" type="ORF">A4U43_C05F34960</name>
</gene>
<feature type="compositionally biased region" description="Basic and acidic residues" evidence="1">
    <location>
        <begin position="42"/>
        <end position="54"/>
    </location>
</feature>
<dbReference type="EMBL" id="CM007385">
    <property type="protein sequence ID" value="ONK70559.1"/>
    <property type="molecule type" value="Genomic_DNA"/>
</dbReference>
<protein>
    <recommendedName>
        <fullName evidence="2">IBH1-like N-terminal domain-containing protein</fullName>
    </recommendedName>
</protein>
<dbReference type="Proteomes" id="UP000243459">
    <property type="component" value="Chromosome 5"/>
</dbReference>
<evidence type="ECO:0000313" key="4">
    <source>
        <dbReference type="Proteomes" id="UP000243459"/>
    </source>
</evidence>
<keyword evidence="4" id="KW-1185">Reference proteome</keyword>
<dbReference type="Pfam" id="PF26576">
    <property type="entry name" value="IBH1_N"/>
    <property type="match status" value="1"/>
</dbReference>
<evidence type="ECO:0000259" key="2">
    <source>
        <dbReference type="Pfam" id="PF26576"/>
    </source>
</evidence>
<dbReference type="Gramene" id="ONK70559">
    <property type="protein sequence ID" value="ONK70559"/>
    <property type="gene ID" value="A4U43_C05F34960"/>
</dbReference>
<feature type="region of interest" description="Disordered" evidence="1">
    <location>
        <begin position="101"/>
        <end position="156"/>
    </location>
</feature>
<sequence length="156" mass="16739">MLFVLMEATTRASEGGSAPSVRMPRRSPPSLTSTRPSPPRPPRGDRRSVDAAKKERIVRFEVDMALALSTCREFGWGRALKRELEEAKLCGSRFALGGQLGALGAPPSIPRPIVPAGEKSRGGVARRRGGAPQREGERSSPAGSGRFEGFCPEGER</sequence>
<feature type="compositionally biased region" description="Low complexity" evidence="1">
    <location>
        <begin position="17"/>
        <end position="35"/>
    </location>
</feature>
<proteinExistence type="predicted"/>
<dbReference type="InterPro" id="IPR059002">
    <property type="entry name" value="IBH1_N"/>
</dbReference>
<reference evidence="4" key="1">
    <citation type="journal article" date="2017" name="Nat. Commun.">
        <title>The asparagus genome sheds light on the origin and evolution of a young Y chromosome.</title>
        <authorList>
            <person name="Harkess A."/>
            <person name="Zhou J."/>
            <person name="Xu C."/>
            <person name="Bowers J.E."/>
            <person name="Van der Hulst R."/>
            <person name="Ayyampalayam S."/>
            <person name="Mercati F."/>
            <person name="Riccardi P."/>
            <person name="McKain M.R."/>
            <person name="Kakrana A."/>
            <person name="Tang H."/>
            <person name="Ray J."/>
            <person name="Groenendijk J."/>
            <person name="Arikit S."/>
            <person name="Mathioni S.M."/>
            <person name="Nakano M."/>
            <person name="Shan H."/>
            <person name="Telgmann-Rauber A."/>
            <person name="Kanno A."/>
            <person name="Yue Z."/>
            <person name="Chen H."/>
            <person name="Li W."/>
            <person name="Chen Y."/>
            <person name="Xu X."/>
            <person name="Zhang Y."/>
            <person name="Luo S."/>
            <person name="Chen H."/>
            <person name="Gao J."/>
            <person name="Mao Z."/>
            <person name="Pires J.C."/>
            <person name="Luo M."/>
            <person name="Kudrna D."/>
            <person name="Wing R.A."/>
            <person name="Meyers B.C."/>
            <person name="Yi K."/>
            <person name="Kong H."/>
            <person name="Lavrijsen P."/>
            <person name="Sunseri F."/>
            <person name="Falavigna A."/>
            <person name="Ye Y."/>
            <person name="Leebens-Mack J.H."/>
            <person name="Chen G."/>
        </authorList>
    </citation>
    <scope>NUCLEOTIDE SEQUENCE [LARGE SCALE GENOMIC DNA]</scope>
    <source>
        <strain evidence="4">cv. DH0086</strain>
    </source>
</reference>
<evidence type="ECO:0000313" key="3">
    <source>
        <dbReference type="EMBL" id="ONK70559.1"/>
    </source>
</evidence>
<accession>A0A5P1F1A3</accession>